<evidence type="ECO:0008006" key="4">
    <source>
        <dbReference type="Google" id="ProtNLM"/>
    </source>
</evidence>
<dbReference type="STRING" id="283909.R7V6F1"/>
<reference evidence="2" key="3">
    <citation type="submission" date="2015-06" db="UniProtKB">
        <authorList>
            <consortium name="EnsemblMetazoa"/>
        </authorList>
    </citation>
    <scope>IDENTIFICATION</scope>
</reference>
<protein>
    <recommendedName>
        <fullName evidence="4">Reverse transcriptase domain-containing protein</fullName>
    </recommendedName>
</protein>
<dbReference type="EMBL" id="KB296765">
    <property type="protein sequence ID" value="ELU11335.1"/>
    <property type="molecule type" value="Genomic_DNA"/>
</dbReference>
<accession>R7V6F1</accession>
<dbReference type="EMBL" id="AMQN01005757">
    <property type="status" value="NOT_ANNOTATED_CDS"/>
    <property type="molecule type" value="Genomic_DNA"/>
</dbReference>
<dbReference type="HOGENOM" id="CLU_118269_2_0_1"/>
<proteinExistence type="predicted"/>
<feature type="non-terminal residue" evidence="1">
    <location>
        <position position="1"/>
    </location>
</feature>
<evidence type="ECO:0000313" key="2">
    <source>
        <dbReference type="EnsemblMetazoa" id="CapteP133593"/>
    </source>
</evidence>
<dbReference type="OrthoDB" id="445826at2759"/>
<name>R7V6F1_CAPTE</name>
<evidence type="ECO:0000313" key="3">
    <source>
        <dbReference type="Proteomes" id="UP000014760"/>
    </source>
</evidence>
<organism evidence="1">
    <name type="scientific">Capitella teleta</name>
    <name type="common">Polychaete worm</name>
    <dbReference type="NCBI Taxonomy" id="283909"/>
    <lineage>
        <taxon>Eukaryota</taxon>
        <taxon>Metazoa</taxon>
        <taxon>Spiralia</taxon>
        <taxon>Lophotrochozoa</taxon>
        <taxon>Annelida</taxon>
        <taxon>Polychaeta</taxon>
        <taxon>Sedentaria</taxon>
        <taxon>Scolecida</taxon>
        <taxon>Capitellidae</taxon>
        <taxon>Capitella</taxon>
    </lineage>
</organism>
<sequence>TASAGQDKLKPNIIKLIADDISRQLTHIVNRIFEHNTGPDELKIANITPIFKARNNTKEQNYRPISVLPAFSKLMERLLHDRIYACYNRMK</sequence>
<dbReference type="AlphaFoldDB" id="R7V6F1"/>
<dbReference type="Proteomes" id="UP000014760">
    <property type="component" value="Unassembled WGS sequence"/>
</dbReference>
<evidence type="ECO:0000313" key="1">
    <source>
        <dbReference type="EMBL" id="ELU11335.1"/>
    </source>
</evidence>
<dbReference type="PANTHER" id="PTHR19446">
    <property type="entry name" value="REVERSE TRANSCRIPTASES"/>
    <property type="match status" value="1"/>
</dbReference>
<dbReference type="EnsemblMetazoa" id="CapteT133593">
    <property type="protein sequence ID" value="CapteP133593"/>
    <property type="gene ID" value="CapteG133593"/>
</dbReference>
<reference evidence="3" key="1">
    <citation type="submission" date="2012-12" db="EMBL/GenBank/DDBJ databases">
        <authorList>
            <person name="Hellsten U."/>
            <person name="Grimwood J."/>
            <person name="Chapman J.A."/>
            <person name="Shapiro H."/>
            <person name="Aerts A."/>
            <person name="Otillar R.P."/>
            <person name="Terry A.Y."/>
            <person name="Boore J.L."/>
            <person name="Simakov O."/>
            <person name="Marletaz F."/>
            <person name="Cho S.-J."/>
            <person name="Edsinger-Gonzales E."/>
            <person name="Havlak P."/>
            <person name="Kuo D.-H."/>
            <person name="Larsson T."/>
            <person name="Lv J."/>
            <person name="Arendt D."/>
            <person name="Savage R."/>
            <person name="Osoegawa K."/>
            <person name="de Jong P."/>
            <person name="Lindberg D.R."/>
            <person name="Seaver E.C."/>
            <person name="Weisblat D.A."/>
            <person name="Putnam N.H."/>
            <person name="Grigoriev I.V."/>
            <person name="Rokhsar D.S."/>
        </authorList>
    </citation>
    <scope>NUCLEOTIDE SEQUENCE</scope>
    <source>
        <strain evidence="3">I ESC-2004</strain>
    </source>
</reference>
<reference evidence="1 3" key="2">
    <citation type="journal article" date="2013" name="Nature">
        <title>Insights into bilaterian evolution from three spiralian genomes.</title>
        <authorList>
            <person name="Simakov O."/>
            <person name="Marletaz F."/>
            <person name="Cho S.J."/>
            <person name="Edsinger-Gonzales E."/>
            <person name="Havlak P."/>
            <person name="Hellsten U."/>
            <person name="Kuo D.H."/>
            <person name="Larsson T."/>
            <person name="Lv J."/>
            <person name="Arendt D."/>
            <person name="Savage R."/>
            <person name="Osoegawa K."/>
            <person name="de Jong P."/>
            <person name="Grimwood J."/>
            <person name="Chapman J.A."/>
            <person name="Shapiro H."/>
            <person name="Aerts A."/>
            <person name="Otillar R.P."/>
            <person name="Terry A.Y."/>
            <person name="Boore J.L."/>
            <person name="Grigoriev I.V."/>
            <person name="Lindberg D.R."/>
            <person name="Seaver E.C."/>
            <person name="Weisblat D.A."/>
            <person name="Putnam N.H."/>
            <person name="Rokhsar D.S."/>
        </authorList>
    </citation>
    <scope>NUCLEOTIDE SEQUENCE</scope>
    <source>
        <strain evidence="1 3">I ESC-2004</strain>
    </source>
</reference>
<keyword evidence="3" id="KW-1185">Reference proteome</keyword>
<gene>
    <name evidence="1" type="ORF">CAPTEDRAFT_133593</name>
</gene>